<dbReference type="RefSeq" id="WP_075125462.1">
    <property type="nucleotide sequence ID" value="NZ_MSIE01000015.1"/>
</dbReference>
<dbReference type="Proteomes" id="UP000185596">
    <property type="component" value="Unassembled WGS sequence"/>
</dbReference>
<accession>A0A1Q8CTJ9</accession>
<protein>
    <submittedName>
        <fullName evidence="3">Uncharacterized protein</fullName>
    </submittedName>
</protein>
<gene>
    <name evidence="3" type="ORF">BU204_10695</name>
</gene>
<feature type="transmembrane region" description="Helical" evidence="1">
    <location>
        <begin position="30"/>
        <end position="56"/>
    </location>
</feature>
<dbReference type="AlphaFoldDB" id="A0A1Q8CTJ9"/>
<feature type="chain" id="PRO_5038441651" evidence="2">
    <location>
        <begin position="20"/>
        <end position="60"/>
    </location>
</feature>
<evidence type="ECO:0000313" key="4">
    <source>
        <dbReference type="Proteomes" id="UP000185596"/>
    </source>
</evidence>
<evidence type="ECO:0000313" key="3">
    <source>
        <dbReference type="EMBL" id="OLF17670.1"/>
    </source>
</evidence>
<keyword evidence="4" id="KW-1185">Reference proteome</keyword>
<keyword evidence="2" id="KW-0732">Signal</keyword>
<comment type="caution">
    <text evidence="3">The sequence shown here is derived from an EMBL/GenBank/DDBJ whole genome shotgun (WGS) entry which is preliminary data.</text>
</comment>
<evidence type="ECO:0000256" key="2">
    <source>
        <dbReference type="SAM" id="SignalP"/>
    </source>
</evidence>
<keyword evidence="1" id="KW-0812">Transmembrane</keyword>
<feature type="signal peptide" evidence="2">
    <location>
        <begin position="1"/>
        <end position="19"/>
    </location>
</feature>
<name>A0A1Q8CTJ9_9PSEU</name>
<keyword evidence="1" id="KW-1133">Transmembrane helix</keyword>
<evidence type="ECO:0000256" key="1">
    <source>
        <dbReference type="SAM" id="Phobius"/>
    </source>
</evidence>
<proteinExistence type="predicted"/>
<reference evidence="3 4" key="1">
    <citation type="submission" date="2016-12" db="EMBL/GenBank/DDBJ databases">
        <title>The draft genome sequence of Actinophytocola sp. 11-183.</title>
        <authorList>
            <person name="Wang W."/>
            <person name="Yuan L."/>
        </authorList>
    </citation>
    <scope>NUCLEOTIDE SEQUENCE [LARGE SCALE GENOMIC DNA]</scope>
    <source>
        <strain evidence="3 4">11-183</strain>
    </source>
</reference>
<organism evidence="3 4">
    <name type="scientific">Actinophytocola xanthii</name>
    <dbReference type="NCBI Taxonomy" id="1912961"/>
    <lineage>
        <taxon>Bacteria</taxon>
        <taxon>Bacillati</taxon>
        <taxon>Actinomycetota</taxon>
        <taxon>Actinomycetes</taxon>
        <taxon>Pseudonocardiales</taxon>
        <taxon>Pseudonocardiaceae</taxon>
    </lineage>
</organism>
<dbReference type="STRING" id="1912961.BU204_10695"/>
<sequence>MIGSISITCFAASSFSASTASRLTTEPARIASSTFSAAIFLISACSFVFAGVPTLAAGAS</sequence>
<keyword evidence="1" id="KW-0472">Membrane</keyword>
<dbReference type="EMBL" id="MSIE01000015">
    <property type="protein sequence ID" value="OLF17670.1"/>
    <property type="molecule type" value="Genomic_DNA"/>
</dbReference>